<dbReference type="RefSeq" id="WP_004003323.1">
    <property type="nucleotide sequence ID" value="NZ_AMLP01000241.1"/>
</dbReference>
<comment type="caution">
    <text evidence="1">The sequence shown here is derived from an EMBL/GenBank/DDBJ whole genome shotgun (WGS) entry which is preliminary data.</text>
</comment>
<sequence length="101" mass="11542">MRPTTDISTLHIEHAITDFTVWKTAFDRFAPMRKEAGVRRHRVQRPVDDPAYVIVDLDFDAADQAEKFLGLLRTRVWSTPDNAPALVGAPRTRILQTVEEI</sequence>
<reference evidence="1 2" key="1">
    <citation type="journal article" date="2013" name="Genome Announc.">
        <title>Draft Genome Sequence of Streptomyces viridochromogenes Strain Tu57, Producer of Avilamycin.</title>
        <authorList>
            <person name="Gruning B.A."/>
            <person name="Erxleben A."/>
            <person name="Hahnlein A."/>
            <person name="Gunther S."/>
        </authorList>
    </citation>
    <scope>NUCLEOTIDE SEQUENCE [LARGE SCALE GENOMIC DNA]</scope>
    <source>
        <strain evidence="1 2">Tue57</strain>
    </source>
</reference>
<dbReference type="Proteomes" id="UP000011205">
    <property type="component" value="Unassembled WGS sequence"/>
</dbReference>
<dbReference type="EMBL" id="AMLP01000241">
    <property type="protein sequence ID" value="ELS51179.1"/>
    <property type="molecule type" value="Genomic_DNA"/>
</dbReference>
<dbReference type="AlphaFoldDB" id="L8P4U1"/>
<protein>
    <recommendedName>
        <fullName evidence="3">Cyclase</fullName>
    </recommendedName>
</protein>
<evidence type="ECO:0000313" key="1">
    <source>
        <dbReference type="EMBL" id="ELS51179.1"/>
    </source>
</evidence>
<dbReference type="PATRIC" id="fig|1160705.3.peg.7770"/>
<evidence type="ECO:0008006" key="3">
    <source>
        <dbReference type="Google" id="ProtNLM"/>
    </source>
</evidence>
<gene>
    <name evidence="1" type="ORF">STVIR_7859</name>
</gene>
<proteinExistence type="predicted"/>
<organism evidence="1 2">
    <name type="scientific">Streptomyces viridochromogenes Tue57</name>
    <dbReference type="NCBI Taxonomy" id="1160705"/>
    <lineage>
        <taxon>Bacteria</taxon>
        <taxon>Bacillati</taxon>
        <taxon>Actinomycetota</taxon>
        <taxon>Actinomycetes</taxon>
        <taxon>Kitasatosporales</taxon>
        <taxon>Streptomycetaceae</taxon>
        <taxon>Streptomyces</taxon>
    </lineage>
</organism>
<name>L8P4U1_STRVR</name>
<evidence type="ECO:0000313" key="2">
    <source>
        <dbReference type="Proteomes" id="UP000011205"/>
    </source>
</evidence>
<accession>L8P4U1</accession>